<gene>
    <name evidence="2" type="ORF">GD578_06920</name>
</gene>
<organism evidence="2 3">
    <name type="scientific">Acinetobacter nosocomialis</name>
    <dbReference type="NCBI Taxonomy" id="106654"/>
    <lineage>
        <taxon>Bacteria</taxon>
        <taxon>Pseudomonadati</taxon>
        <taxon>Pseudomonadota</taxon>
        <taxon>Gammaproteobacteria</taxon>
        <taxon>Moraxellales</taxon>
        <taxon>Moraxellaceae</taxon>
        <taxon>Acinetobacter</taxon>
        <taxon>Acinetobacter calcoaceticus/baumannii complex</taxon>
    </lineage>
</organism>
<dbReference type="AlphaFoldDB" id="A0AB37CTZ9"/>
<evidence type="ECO:0000313" key="3">
    <source>
        <dbReference type="Proteomes" id="UP000325778"/>
    </source>
</evidence>
<accession>A0AB37CTZ9</accession>
<keyword evidence="1" id="KW-0732">Signal</keyword>
<dbReference type="EMBL" id="CP045560">
    <property type="protein sequence ID" value="QGA43609.1"/>
    <property type="molecule type" value="Genomic_DNA"/>
</dbReference>
<sequence length="133" mass="14961">MKNIILLLLCFSSFSANAAINDEFKSSTAIGLKKIESEKNACFKAAKFSGESSDCLNEAIKRKQVLLDALTDIRATQAEGDAKEILGIYNDQHIFNSLKDDCKKLLKISNPNSGFYNQYECELNVQDLYFKYL</sequence>
<evidence type="ECO:0008006" key="4">
    <source>
        <dbReference type="Google" id="ProtNLM"/>
    </source>
</evidence>
<feature type="chain" id="PRO_5044233439" description="DUF1311 domain-containing protein" evidence="1">
    <location>
        <begin position="19"/>
        <end position="133"/>
    </location>
</feature>
<name>A0AB37CTZ9_ACINO</name>
<dbReference type="RefSeq" id="WP_153518407.1">
    <property type="nucleotide sequence ID" value="NZ_CP045560.1"/>
</dbReference>
<proteinExistence type="predicted"/>
<feature type="signal peptide" evidence="1">
    <location>
        <begin position="1"/>
        <end position="18"/>
    </location>
</feature>
<evidence type="ECO:0000313" key="2">
    <source>
        <dbReference type="EMBL" id="QGA43609.1"/>
    </source>
</evidence>
<reference evidence="2 3" key="1">
    <citation type="journal article" date="2021" name="MSphere">
        <title>Complete Genome Sequencing of Acinetobacter baumannii AC1633 and Acinetobacter nosocomialis AC1530 Unveils a Large Multidrug-Resistant Plasmid Encoding the NDM-1 and OXA-58 Carbapenemases.</title>
        <authorList>
            <person name="Alattraqchi A.G."/>
            <person name="Mohd Rani F."/>
            <person name="A. Rahman N.I."/>
            <person name="Ismail S."/>
            <person name="Cleary D.W."/>
            <person name="Clarke S.C."/>
            <person name="Yeo C.C."/>
        </authorList>
    </citation>
    <scope>NUCLEOTIDE SEQUENCE [LARGE SCALE GENOMIC DNA]</scope>
    <source>
        <strain evidence="2 3">AC1530</strain>
    </source>
</reference>
<dbReference type="Proteomes" id="UP000325778">
    <property type="component" value="Chromosome"/>
</dbReference>
<evidence type="ECO:0000256" key="1">
    <source>
        <dbReference type="SAM" id="SignalP"/>
    </source>
</evidence>
<protein>
    <recommendedName>
        <fullName evidence="4">DUF1311 domain-containing protein</fullName>
    </recommendedName>
</protein>